<dbReference type="InterPro" id="IPR011990">
    <property type="entry name" value="TPR-like_helical_dom_sf"/>
</dbReference>
<keyword evidence="4" id="KW-1185">Reference proteome</keyword>
<feature type="compositionally biased region" description="Basic residues" evidence="1">
    <location>
        <begin position="1"/>
        <end position="10"/>
    </location>
</feature>
<sequence>MRWRRNRKPGKKDAPAPSPGRDARAVDAELAEAVPALYRANESGSPVTLRAAVEALRRAVARAPRGDPNRGIGYSALSDGLRFLFQMTGRGSDLDAAVEWGDKAAAAVPRDDPQYPKVLNKLAERRVTRFARAGDPADLKAAVTRSKESLKLAEPGTDDHTEALFRLGLAFQRHYEGGGGAAAREAMIEWYERALAAPPPDSWNRSVVLSQVVVGYRDRFRESGAPEDLDRAVERAERALTEAPAGPSHHRDLLIDLASLSNDRFDLSGAPQDADATIRHITGALAATGADHSSRPVLLRLTVQSFARRFRISGDVADLDACVTYGEQAVAALAPGGPERPRVLADLSADHVERYRSAGDPADLDAAVARGEQALSACPAGHPDRRRILSRLAEAHHARYDHRGGSGDLDAVVDLSEQALRLASPEFRGAALINLATGYGMRYRRTGDPGDLDRCVEAGEEALADPGTGAQERATCLGNLSVAHRNRYQHFGARADLDHAIDLGHWAVEALGAGHLQRASRLDSLASSYAARFGHSREHADLDTAVALGHEALGCTRAGPAERRLIQSNLAAHLLHRFDAARDLADLEAGIVLGREALGAAPPGSPERARIASALAGALLRRHQSGTGPGTGLREAVEHIEQAVAATAPDSPELLDRLQNLAVAYREQHERGDGVPADAVTRLVEAAPRAAVAAPPVSRATGQLNIGLLALSMGLLPEAARMLRAAVEALPECAAQGLAWSDQEQAIVGSRGLVGEAAAVHLALGDVEGAVELAELGRGVLLSRRLDARGDVTELAAVSPELADRFEQLGAELDRRSWSSGDESGGASTVRRSPQDVAERWDGLLDRIRDLPGFSGFLRPPRIADLRRAAAGGTVVLVTVSSLGGDAVLLRPDGVDRVPLPRLTRHDAETHAHALAGLEPVPGEEGRVVTYVGAGGATPELLEWLWETIAGPVLTALGHTGPSSAGGPLPRVWWVPAGPLGLLPLHAAGVRGGPSALDHVVSSYTPTVRALLHARRRPVAETRTQLAVTMRRTPGMADLTGTAAEAAQLLAGRADAVALTDGDATADAVLRALPNAGWVHFACHASGHPVTPSRSRLHLYDAPLPVPEISRLGLRSGELAYLSACSTGQAGVFHADEAIHLASAFQLAGYRHVVATLWPVDDTVAAMAARRFYRLLGDSPTADGAAHALHETTCRLRDRFPDAPDLWAPFVHSGP</sequence>
<name>A0ABW9HGR0_9ACTN</name>
<gene>
    <name evidence="3" type="ORF">ACKI18_00760</name>
</gene>
<evidence type="ECO:0000256" key="1">
    <source>
        <dbReference type="SAM" id="MobiDB-lite"/>
    </source>
</evidence>
<evidence type="ECO:0000313" key="3">
    <source>
        <dbReference type="EMBL" id="MFM9607235.1"/>
    </source>
</evidence>
<evidence type="ECO:0000259" key="2">
    <source>
        <dbReference type="Pfam" id="PF12770"/>
    </source>
</evidence>
<feature type="region of interest" description="Disordered" evidence="1">
    <location>
        <begin position="1"/>
        <end position="24"/>
    </location>
</feature>
<accession>A0ABW9HGR0</accession>
<dbReference type="Proteomes" id="UP001631957">
    <property type="component" value="Unassembled WGS sequence"/>
</dbReference>
<dbReference type="Gene3D" id="1.25.40.10">
    <property type="entry name" value="Tetratricopeptide repeat domain"/>
    <property type="match status" value="3"/>
</dbReference>
<comment type="caution">
    <text evidence="3">The sequence shown here is derived from an EMBL/GenBank/DDBJ whole genome shotgun (WGS) entry which is preliminary data.</text>
</comment>
<dbReference type="InterPro" id="IPR024983">
    <property type="entry name" value="CHAT_dom"/>
</dbReference>
<evidence type="ECO:0000313" key="4">
    <source>
        <dbReference type="Proteomes" id="UP001631957"/>
    </source>
</evidence>
<protein>
    <submittedName>
        <fullName evidence="3">CHAT domain-containing protein</fullName>
    </submittedName>
</protein>
<feature type="domain" description="CHAT" evidence="2">
    <location>
        <begin position="940"/>
        <end position="1214"/>
    </location>
</feature>
<dbReference type="Pfam" id="PF12770">
    <property type="entry name" value="CHAT"/>
    <property type="match status" value="1"/>
</dbReference>
<reference evidence="3 4" key="1">
    <citation type="submission" date="2024-12" db="EMBL/GenBank/DDBJ databases">
        <title>Forecasting of Potato common scab and diversities of Pathogenic streptomyces spp. in china.</title>
        <authorList>
            <person name="Handique U."/>
            <person name="Wu J."/>
        </authorList>
    </citation>
    <scope>NUCLEOTIDE SEQUENCE [LARGE SCALE GENOMIC DNA]</scope>
    <source>
        <strain evidence="3 4">ZRIMU1530</strain>
    </source>
</reference>
<organism evidence="3 4">
    <name type="scientific">Streptomyces niveiscabiei</name>
    <dbReference type="NCBI Taxonomy" id="164115"/>
    <lineage>
        <taxon>Bacteria</taxon>
        <taxon>Bacillati</taxon>
        <taxon>Actinomycetota</taxon>
        <taxon>Actinomycetes</taxon>
        <taxon>Kitasatosporales</taxon>
        <taxon>Streptomycetaceae</taxon>
        <taxon>Streptomyces</taxon>
    </lineage>
</organism>
<dbReference type="RefSeq" id="WP_409120033.1">
    <property type="nucleotide sequence ID" value="NZ_JBJVNI010000001.1"/>
</dbReference>
<feature type="region of interest" description="Disordered" evidence="1">
    <location>
        <begin position="816"/>
        <end position="835"/>
    </location>
</feature>
<proteinExistence type="predicted"/>
<feature type="compositionally biased region" description="Polar residues" evidence="1">
    <location>
        <begin position="818"/>
        <end position="832"/>
    </location>
</feature>
<dbReference type="EMBL" id="JBJVNI010000001">
    <property type="protein sequence ID" value="MFM9607235.1"/>
    <property type="molecule type" value="Genomic_DNA"/>
</dbReference>